<dbReference type="EMBL" id="FOIB01000003">
    <property type="protein sequence ID" value="SET82977.1"/>
    <property type="molecule type" value="Genomic_DNA"/>
</dbReference>
<reference evidence="9 10" key="1">
    <citation type="submission" date="2016-10" db="EMBL/GenBank/DDBJ databases">
        <authorList>
            <person name="Varghese N."/>
            <person name="Submissions S."/>
        </authorList>
    </citation>
    <scope>NUCLEOTIDE SEQUENCE [LARGE SCALE GENOMIC DNA]</scope>
    <source>
        <strain evidence="9 10">DSM 16525</strain>
    </source>
</reference>
<dbReference type="CDD" id="cd19531">
    <property type="entry name" value="LCL_NRPS-like"/>
    <property type="match status" value="1"/>
</dbReference>
<keyword evidence="2" id="KW-0596">Phosphopantetheine</keyword>
<evidence type="ECO:0000313" key="10">
    <source>
        <dbReference type="Proteomes" id="UP000183760"/>
    </source>
</evidence>
<keyword evidence="6" id="KW-0472">Membrane</keyword>
<organism evidence="8 11">
    <name type="scientific">Myxococcus fulvus</name>
    <dbReference type="NCBI Taxonomy" id="33"/>
    <lineage>
        <taxon>Bacteria</taxon>
        <taxon>Pseudomonadati</taxon>
        <taxon>Myxococcota</taxon>
        <taxon>Myxococcia</taxon>
        <taxon>Myxococcales</taxon>
        <taxon>Cystobacterineae</taxon>
        <taxon>Myxococcaceae</taxon>
        <taxon>Myxococcus</taxon>
    </lineage>
</organism>
<evidence type="ECO:0000259" key="7">
    <source>
        <dbReference type="PROSITE" id="PS50075"/>
    </source>
</evidence>
<name>A0A511TA04_MYXFU</name>
<dbReference type="InterPro" id="IPR020806">
    <property type="entry name" value="PKS_PP-bd"/>
</dbReference>
<dbReference type="InterPro" id="IPR040097">
    <property type="entry name" value="FAAL/FAAC"/>
</dbReference>
<evidence type="ECO:0000313" key="9">
    <source>
        <dbReference type="EMBL" id="SET82977.1"/>
    </source>
</evidence>
<dbReference type="InterPro" id="IPR020845">
    <property type="entry name" value="AMP-binding_CS"/>
</dbReference>
<dbReference type="CDD" id="cd05931">
    <property type="entry name" value="FAAL"/>
    <property type="match status" value="1"/>
</dbReference>
<keyword evidence="4" id="KW-0276">Fatty acid metabolism</keyword>
<dbReference type="InterPro" id="IPR000873">
    <property type="entry name" value="AMP-dep_synth/lig_dom"/>
</dbReference>
<dbReference type="PROSITE" id="PS50075">
    <property type="entry name" value="CARRIER"/>
    <property type="match status" value="2"/>
</dbReference>
<dbReference type="Gene3D" id="3.40.50.12780">
    <property type="entry name" value="N-terminal domain of ligase-like"/>
    <property type="match status" value="1"/>
</dbReference>
<dbReference type="GO" id="GO:0008610">
    <property type="term" value="P:lipid biosynthetic process"/>
    <property type="evidence" value="ECO:0007669"/>
    <property type="project" value="InterPro"/>
</dbReference>
<dbReference type="GO" id="GO:0006631">
    <property type="term" value="P:fatty acid metabolic process"/>
    <property type="evidence" value="ECO:0007669"/>
    <property type="project" value="UniProtKB-KW"/>
</dbReference>
<dbReference type="InterPro" id="IPR025110">
    <property type="entry name" value="AMP-bd_C"/>
</dbReference>
<comment type="caution">
    <text evidence="8">The sequence shown here is derived from an EMBL/GenBank/DDBJ whole genome shotgun (WGS) entry which is preliminary data.</text>
</comment>
<dbReference type="FunFam" id="2.30.38.10:FF:000001">
    <property type="entry name" value="Non-ribosomal peptide synthetase PvdI"/>
    <property type="match status" value="1"/>
</dbReference>
<dbReference type="NCBIfam" id="TIGR01733">
    <property type="entry name" value="AA-adenyl-dom"/>
    <property type="match status" value="1"/>
</dbReference>
<dbReference type="GO" id="GO:0043041">
    <property type="term" value="P:amino acid activation for nonribosomal peptide biosynthetic process"/>
    <property type="evidence" value="ECO:0007669"/>
    <property type="project" value="TreeGrafter"/>
</dbReference>
<dbReference type="InterPro" id="IPR023213">
    <property type="entry name" value="CAT-like_dom_sf"/>
</dbReference>
<dbReference type="Pfam" id="PF23024">
    <property type="entry name" value="AMP-dom_DIP2-like"/>
    <property type="match status" value="1"/>
</dbReference>
<proteinExistence type="inferred from homology"/>
<dbReference type="SUPFAM" id="SSF47336">
    <property type="entry name" value="ACP-like"/>
    <property type="match status" value="2"/>
</dbReference>
<dbReference type="FunFam" id="1.10.1200.10:FF:000016">
    <property type="entry name" value="Non-ribosomal peptide synthase"/>
    <property type="match status" value="1"/>
</dbReference>
<keyword evidence="5" id="KW-0443">Lipid metabolism</keyword>
<dbReference type="PANTHER" id="PTHR45527">
    <property type="entry name" value="NONRIBOSOMAL PEPTIDE SYNTHETASE"/>
    <property type="match status" value="1"/>
</dbReference>
<evidence type="ECO:0000256" key="2">
    <source>
        <dbReference type="ARBA" id="ARBA00022450"/>
    </source>
</evidence>
<dbReference type="GO" id="GO:0071766">
    <property type="term" value="P:Actinobacterium-type cell wall biogenesis"/>
    <property type="evidence" value="ECO:0007669"/>
    <property type="project" value="UniProtKB-ARBA"/>
</dbReference>
<dbReference type="CDD" id="cd05930">
    <property type="entry name" value="A_NRPS"/>
    <property type="match status" value="1"/>
</dbReference>
<dbReference type="FunFam" id="3.40.50.12780:FF:000013">
    <property type="entry name" value="Long-chain-fatty-acid--AMP ligase FadD32"/>
    <property type="match status" value="1"/>
</dbReference>
<dbReference type="Gene3D" id="3.30.559.10">
    <property type="entry name" value="Chloramphenicol acetyltransferase-like domain"/>
    <property type="match status" value="1"/>
</dbReference>
<dbReference type="SMART" id="SM00823">
    <property type="entry name" value="PKS_PP"/>
    <property type="match status" value="2"/>
</dbReference>
<dbReference type="Pfam" id="PF13193">
    <property type="entry name" value="AMP-binding_C"/>
    <property type="match status" value="1"/>
</dbReference>
<evidence type="ECO:0000313" key="8">
    <source>
        <dbReference type="EMBL" id="GEN10423.1"/>
    </source>
</evidence>
<dbReference type="InterPro" id="IPR010071">
    <property type="entry name" value="AA_adenyl_dom"/>
</dbReference>
<protein>
    <submittedName>
        <fullName evidence="9">Amino acid adenylation domain-containing protein</fullName>
    </submittedName>
</protein>
<dbReference type="GO" id="GO:0031177">
    <property type="term" value="F:phosphopantetheine binding"/>
    <property type="evidence" value="ECO:0007669"/>
    <property type="project" value="InterPro"/>
</dbReference>
<keyword evidence="3" id="KW-0597">Phosphoprotein</keyword>
<dbReference type="InterPro" id="IPR042099">
    <property type="entry name" value="ANL_N_sf"/>
</dbReference>
<dbReference type="Gene3D" id="2.30.38.10">
    <property type="entry name" value="Luciferase, Domain 3"/>
    <property type="match status" value="1"/>
</dbReference>
<feature type="transmembrane region" description="Helical" evidence="6">
    <location>
        <begin position="72"/>
        <end position="93"/>
    </location>
</feature>
<dbReference type="RefSeq" id="WP_074952387.1">
    <property type="nucleotide sequence ID" value="NZ_BJXR01000039.1"/>
</dbReference>
<dbReference type="EMBL" id="BJXR01000039">
    <property type="protein sequence ID" value="GEN10423.1"/>
    <property type="molecule type" value="Genomic_DNA"/>
</dbReference>
<dbReference type="Proteomes" id="UP000183760">
    <property type="component" value="Unassembled WGS sequence"/>
</dbReference>
<dbReference type="Gene3D" id="3.30.559.30">
    <property type="entry name" value="Nonribosomal peptide synthetase, condensation domain"/>
    <property type="match status" value="1"/>
</dbReference>
<gene>
    <name evidence="8" type="ORF">MFU01_54600</name>
    <name evidence="9" type="ORF">SAMN05443572_103409</name>
</gene>
<dbReference type="Gene3D" id="1.10.1200.10">
    <property type="entry name" value="ACP-like"/>
    <property type="match status" value="2"/>
</dbReference>
<sequence>MATSEPGSGREHPTFVDLLEHRAEHQSDRLAFSFLGDDTTQGASLTYALLARKAKAIAVTLRDSSHVGDRALLLYPSGLDFIAAFFGCLYAGVVPVPAYPPRRNQKVQRLLSILQDAEPTAILTLSPLADGIRAHFAEQPELTRITLLSTDEVEDSRASTWRRPALEGGTLAFLQYTSGSTSTPKGVMVSHANLLHNSGQIRRAFGLGPQDVSVTWLPSFHDMGLIDGILQPIHAGFPAHLMSPASFLQQPIRWLKAISDLRATHCGGPNFAYEHCVRRTTPEQRAGLDLSCWTMAYNGAEPIRRATMDAFAATFAPRGFSPRSFYPCYGLAEATLMVTGGLVEAPPVYCDVDTERLERHEVAPASEGDKATALVGSGRAHPGTTVVIVDPESRTRCSADEIGEVWVSGGSVAMGYWRNAAKTEETFRAHLADTGEGPFLRTGDLGFFRGEELFVTGRLKDLLIIRGRNHYPQDLELTVARSHPALRPDGGAAFSVVVDGTERLVIAQEVERVALRKANVEEVIAAIRHAIAEHHELQAHAVILLKPGQLPKTSSGKIQRSACRARFLEGTFESIGDSILASDSIEAPRTVLAREELLTLPRLTGWLQQLVAQVLRLPVSQVDPTRTLLQLGTDSLAATELQHRLETELGVSVSLVLFLQDSTLEQLAAHLLEVLTHASAHVTPQSIASESSAQPTHPLSRGQQALWFLHQLAPESAAYNVSFAVRIVSDLDVEVLKEALRLLTTRHTALRTSFETLSGQPVARVHEAPALDFASLDARGWSQDALDKAVLEHTHRPFDARVAPLLRIRLFHRAAGDHVLVLTAHHLVTDFWSLVVLLDELAVVYSDLRARRPVSLPPVLAQPSHHAKWQVEQLSGPGGDDLWRYWREQLAGARQVLALPTDRPRPPVQSFRGAVHLSRWEGDLVAGVRKLAAAHGATPYMLLLAAYQLLLHRYSGQDDLLVGTSVTGRTRSELAGTVGYLVNQLALRAQLPGNPTFEDFLRQVRQTVLGALAHQEYPLALLVERLQPERDTSRSPLFQTMFVLEKPHRQQAIAALVTGTPGASAVLGDLTLASLALEQHTAQFDLTLKLTDGSETMTAAWEYSSDLFDPATVRRMDDHLRALLVAIIEDPRQRVDDLALLSTVERRRILVEWNDTRIPVFEEPCFHERFEDQAARTPDAIALVQDDAEVSYRQLNESANQVARHLVRLGVGPEKLVGLCLPRSIDLVVGLLGVLKAGGAYVPLDPSYPSQRLAYMLEDAQVTVLLTHHALLSRLPETRAKVVRLDSDWEELARNGRENLERRAGPGNLAYAIYTSGSTGRPKGALIEHRGLTNYLAWCTRAYEVANGDGAPVITSIGFDATITGLFAPLWVGRKVVLVGEQEELAALVELLREQRDFSLVKLTPAHLDVLRSSLPAKSAEGGTRTFVIGGEALSRESLGFWRTHAPSTRLINEYGPTETVVGCCVHEVTDLDFASGSVPIGRPIANTRLYVLDGHLRPVPIGVPGELHIAGAGVARGYLRRSELTAERFLPDPFHAAPGERMYNTGDLVRYLPDGTLEFLGRIDDQVKLRGFRIELGEIEAALRQHPEVLDAAVTVRAEAQGDKRLVAYLVWKTPTARPGVVELRRFLTDSLPPYMVPAAFVTLAALPLTSHGKVDRRALPAPDTSRPELAAAYVLPGTELEQTLAALWKSLLRVDRVGVDDNFFELGGHSLLATQMHHQLQETLKRELPLVQLFQHPTIRSLAAYLSRGDESATDNTDLQRIQDRIRKQKRALDLNRRKKDRS</sequence>
<dbReference type="SUPFAM" id="SSF52777">
    <property type="entry name" value="CoA-dependent acyltransferases"/>
    <property type="match status" value="2"/>
</dbReference>
<evidence type="ECO:0000256" key="1">
    <source>
        <dbReference type="ARBA" id="ARBA00006432"/>
    </source>
</evidence>
<dbReference type="Pfam" id="PF00501">
    <property type="entry name" value="AMP-binding"/>
    <property type="match status" value="2"/>
</dbReference>
<keyword evidence="6" id="KW-0812">Transmembrane</keyword>
<dbReference type="SUPFAM" id="SSF56801">
    <property type="entry name" value="Acetyl-CoA synthetase-like"/>
    <property type="match status" value="2"/>
</dbReference>
<keyword evidence="10" id="KW-1185">Reference proteome</keyword>
<dbReference type="FunFam" id="3.40.50.980:FF:000001">
    <property type="entry name" value="Non-ribosomal peptide synthetase"/>
    <property type="match status" value="1"/>
</dbReference>
<feature type="domain" description="Carrier" evidence="7">
    <location>
        <begin position="601"/>
        <end position="675"/>
    </location>
</feature>
<evidence type="ECO:0000313" key="11">
    <source>
        <dbReference type="Proteomes" id="UP000321514"/>
    </source>
</evidence>
<dbReference type="InterPro" id="IPR036736">
    <property type="entry name" value="ACP-like_sf"/>
</dbReference>
<dbReference type="GO" id="GO:0044550">
    <property type="term" value="P:secondary metabolite biosynthetic process"/>
    <property type="evidence" value="ECO:0007669"/>
    <property type="project" value="UniProtKB-ARBA"/>
</dbReference>
<dbReference type="InterPro" id="IPR045851">
    <property type="entry name" value="AMP-bd_C_sf"/>
</dbReference>
<dbReference type="GO" id="GO:0003824">
    <property type="term" value="F:catalytic activity"/>
    <property type="evidence" value="ECO:0007669"/>
    <property type="project" value="InterPro"/>
</dbReference>
<dbReference type="GO" id="GO:0072330">
    <property type="term" value="P:monocarboxylic acid biosynthetic process"/>
    <property type="evidence" value="ECO:0007669"/>
    <property type="project" value="UniProtKB-ARBA"/>
</dbReference>
<keyword evidence="6" id="KW-1133">Transmembrane helix</keyword>
<dbReference type="Gene3D" id="3.30.300.30">
    <property type="match status" value="2"/>
</dbReference>
<comment type="similarity">
    <text evidence="1">Belongs to the ATP-dependent AMP-binding enzyme family.</text>
</comment>
<dbReference type="Gene3D" id="3.40.50.980">
    <property type="match status" value="2"/>
</dbReference>
<dbReference type="FunFam" id="3.30.300.30:FF:000010">
    <property type="entry name" value="Enterobactin synthetase component F"/>
    <property type="match status" value="1"/>
</dbReference>
<accession>A0A511TA04</accession>
<dbReference type="STRING" id="1334629.MFUL124B02_23215"/>
<dbReference type="PANTHER" id="PTHR45527:SF1">
    <property type="entry name" value="FATTY ACID SYNTHASE"/>
    <property type="match status" value="1"/>
</dbReference>
<evidence type="ECO:0000256" key="5">
    <source>
        <dbReference type="ARBA" id="ARBA00023098"/>
    </source>
</evidence>
<dbReference type="SMART" id="SM01294">
    <property type="entry name" value="PKS_PP_betabranch"/>
    <property type="match status" value="1"/>
</dbReference>
<feature type="domain" description="Carrier" evidence="7">
    <location>
        <begin position="1677"/>
        <end position="1752"/>
    </location>
</feature>
<dbReference type="OrthoDB" id="9797708at2"/>
<dbReference type="Proteomes" id="UP000321514">
    <property type="component" value="Unassembled WGS sequence"/>
</dbReference>
<dbReference type="InterPro" id="IPR009081">
    <property type="entry name" value="PP-bd_ACP"/>
</dbReference>
<evidence type="ECO:0000256" key="4">
    <source>
        <dbReference type="ARBA" id="ARBA00022832"/>
    </source>
</evidence>
<evidence type="ECO:0000256" key="3">
    <source>
        <dbReference type="ARBA" id="ARBA00022553"/>
    </source>
</evidence>
<dbReference type="Pfam" id="PF00550">
    <property type="entry name" value="PP-binding"/>
    <property type="match status" value="2"/>
</dbReference>
<dbReference type="FunFam" id="3.40.50.12780:FF:000012">
    <property type="entry name" value="Non-ribosomal peptide synthetase"/>
    <property type="match status" value="1"/>
</dbReference>
<dbReference type="PROSITE" id="PS00455">
    <property type="entry name" value="AMP_BINDING"/>
    <property type="match status" value="1"/>
</dbReference>
<dbReference type="InterPro" id="IPR001242">
    <property type="entry name" value="Condensation_dom"/>
</dbReference>
<dbReference type="Pfam" id="PF00668">
    <property type="entry name" value="Condensation"/>
    <property type="match status" value="1"/>
</dbReference>
<evidence type="ECO:0000256" key="6">
    <source>
        <dbReference type="SAM" id="Phobius"/>
    </source>
</evidence>
<reference evidence="8 11" key="2">
    <citation type="submission" date="2019-07" db="EMBL/GenBank/DDBJ databases">
        <title>Whole genome shotgun sequence of Myxococcus fulvus NBRC 100333.</title>
        <authorList>
            <person name="Hosoyama A."/>
            <person name="Uohara A."/>
            <person name="Ohji S."/>
            <person name="Ichikawa N."/>
        </authorList>
    </citation>
    <scope>NUCLEOTIDE SEQUENCE [LARGE SCALE GENOMIC DNA]</scope>
    <source>
        <strain evidence="8 11">NBRC 100333</strain>
    </source>
</reference>
<dbReference type="GO" id="GO:0005829">
    <property type="term" value="C:cytosol"/>
    <property type="evidence" value="ECO:0007669"/>
    <property type="project" value="TreeGrafter"/>
</dbReference>